<dbReference type="EMBL" id="BAAAOR010000026">
    <property type="protein sequence ID" value="GAA1529847.1"/>
    <property type="molecule type" value="Genomic_DNA"/>
</dbReference>
<feature type="domain" description="Transcriptional repressor PaaX-like N-terminal" evidence="1">
    <location>
        <begin position="4"/>
        <end position="58"/>
    </location>
</feature>
<keyword evidence="5" id="KW-1185">Reference proteome</keyword>
<comment type="caution">
    <text evidence="4">The sequence shown here is derived from an EMBL/GenBank/DDBJ whole genome shotgun (WGS) entry which is preliminary data.</text>
</comment>
<feature type="domain" description="Transcriptional repressor PaaX-like central Cas2-like" evidence="3">
    <location>
        <begin position="78"/>
        <end position="151"/>
    </location>
</feature>
<evidence type="ECO:0000259" key="3">
    <source>
        <dbReference type="Pfam" id="PF20803"/>
    </source>
</evidence>
<dbReference type="InterPro" id="IPR036388">
    <property type="entry name" value="WH-like_DNA-bd_sf"/>
</dbReference>
<reference evidence="4 5" key="1">
    <citation type="journal article" date="2019" name="Int. J. Syst. Evol. Microbiol.">
        <title>The Global Catalogue of Microorganisms (GCM) 10K type strain sequencing project: providing services to taxonomists for standard genome sequencing and annotation.</title>
        <authorList>
            <consortium name="The Broad Institute Genomics Platform"/>
            <consortium name="The Broad Institute Genome Sequencing Center for Infectious Disease"/>
            <person name="Wu L."/>
            <person name="Ma J."/>
        </authorList>
    </citation>
    <scope>NUCLEOTIDE SEQUENCE [LARGE SCALE GENOMIC DNA]</scope>
    <source>
        <strain evidence="4 5">JCM 14942</strain>
    </source>
</reference>
<dbReference type="PANTHER" id="PTHR30319:SF1">
    <property type="entry name" value="TRANSCRIPTIONAL REPRESSOR PAAX"/>
    <property type="match status" value="1"/>
</dbReference>
<dbReference type="PANTHER" id="PTHR30319">
    <property type="entry name" value="PHENYLACETIC ACID REGULATOR-RELATED TRANSCRIPTIONAL REPRESSOR"/>
    <property type="match status" value="1"/>
</dbReference>
<dbReference type="Pfam" id="PF20803">
    <property type="entry name" value="PaaX_M"/>
    <property type="match status" value="1"/>
</dbReference>
<proteinExistence type="predicted"/>
<gene>
    <name evidence="4" type="ORF">GCM10009788_36640</name>
</gene>
<name>A0ABN2AZD2_9ACTN</name>
<dbReference type="Proteomes" id="UP001500842">
    <property type="component" value="Unassembled WGS sequence"/>
</dbReference>
<protein>
    <submittedName>
        <fullName evidence="4">PaaX family transcriptional regulator C-terminal domain-containing protein</fullName>
    </submittedName>
</protein>
<dbReference type="InterPro" id="IPR013225">
    <property type="entry name" value="PaaX_C"/>
</dbReference>
<sequence>MLPDRPEGAWTTALLRVLGGLGIEDHAGRQVLARSAAAGWLERERVGRSVRWQLAGHGRELVAEGVRRSETYLAADDGWDRRWLFLYVSVPQQQRTTRKRLYGGLDWLGMGNPTPGLWVSPHNERAPELQRLIADLGLEDTAVAVTGPTAGVGMTDAQLVDRSWDLTELAAQYRRFIDQEADAPEPDGPDAVLLTYLDLLNLQQRFMRRDPQLPSALLPEWVGREAAALLRERRRRWARRAHARFWQIVDESA</sequence>
<accession>A0ABN2AZD2</accession>
<dbReference type="InterPro" id="IPR048846">
    <property type="entry name" value="PaaX-like_central"/>
</dbReference>
<evidence type="ECO:0000259" key="1">
    <source>
        <dbReference type="Pfam" id="PF07848"/>
    </source>
</evidence>
<dbReference type="Pfam" id="PF08223">
    <property type="entry name" value="PaaX_C"/>
    <property type="match status" value="1"/>
</dbReference>
<dbReference type="InterPro" id="IPR011965">
    <property type="entry name" value="PaaX_trns_reg"/>
</dbReference>
<dbReference type="InterPro" id="IPR012906">
    <property type="entry name" value="PaaX-like_N"/>
</dbReference>
<dbReference type="Gene3D" id="1.10.10.10">
    <property type="entry name" value="Winged helix-like DNA-binding domain superfamily/Winged helix DNA-binding domain"/>
    <property type="match status" value="1"/>
</dbReference>
<organism evidence="4 5">
    <name type="scientific">Nocardioides humi</name>
    <dbReference type="NCBI Taxonomy" id="449461"/>
    <lineage>
        <taxon>Bacteria</taxon>
        <taxon>Bacillati</taxon>
        <taxon>Actinomycetota</taxon>
        <taxon>Actinomycetes</taxon>
        <taxon>Propionibacteriales</taxon>
        <taxon>Nocardioidaceae</taxon>
        <taxon>Nocardioides</taxon>
    </lineage>
</organism>
<evidence type="ECO:0000313" key="5">
    <source>
        <dbReference type="Proteomes" id="UP001500842"/>
    </source>
</evidence>
<feature type="domain" description="Transcriptional repressor PaaX-like C-terminal" evidence="2">
    <location>
        <begin position="164"/>
        <end position="243"/>
    </location>
</feature>
<evidence type="ECO:0000259" key="2">
    <source>
        <dbReference type="Pfam" id="PF08223"/>
    </source>
</evidence>
<dbReference type="Pfam" id="PF07848">
    <property type="entry name" value="PaaX"/>
    <property type="match status" value="1"/>
</dbReference>
<evidence type="ECO:0000313" key="4">
    <source>
        <dbReference type="EMBL" id="GAA1529847.1"/>
    </source>
</evidence>
<dbReference type="Gene3D" id="3.30.70.2650">
    <property type="match status" value="1"/>
</dbReference>
<dbReference type="PIRSF" id="PIRSF020623">
    <property type="entry name" value="PaaX"/>
    <property type="match status" value="1"/>
</dbReference>